<evidence type="ECO:0000256" key="1">
    <source>
        <dbReference type="ARBA" id="ARBA00004651"/>
    </source>
</evidence>
<accession>A0A381UHP0</accession>
<keyword evidence="3" id="KW-0813">Transport</keyword>
<dbReference type="EMBL" id="UINC01006466">
    <property type="protein sequence ID" value="SVA27695.1"/>
    <property type="molecule type" value="Genomic_DNA"/>
</dbReference>
<evidence type="ECO:0000256" key="2">
    <source>
        <dbReference type="ARBA" id="ARBA00009047"/>
    </source>
</evidence>
<dbReference type="PANTHER" id="PTHR32243">
    <property type="entry name" value="MALTOSE TRANSPORT SYSTEM PERMEASE-RELATED"/>
    <property type="match status" value="1"/>
</dbReference>
<dbReference type="Pfam" id="PF00528">
    <property type="entry name" value="BPD_transp_1"/>
    <property type="match status" value="1"/>
</dbReference>
<feature type="transmembrane region" description="Helical" evidence="9">
    <location>
        <begin position="170"/>
        <end position="192"/>
    </location>
</feature>
<protein>
    <recommendedName>
        <fullName evidence="10">ABC transmembrane type-1 domain-containing protein</fullName>
    </recommendedName>
</protein>
<evidence type="ECO:0000259" key="10">
    <source>
        <dbReference type="PROSITE" id="PS50928"/>
    </source>
</evidence>
<keyword evidence="5" id="KW-0762">Sugar transport</keyword>
<dbReference type="GO" id="GO:0055085">
    <property type="term" value="P:transmembrane transport"/>
    <property type="evidence" value="ECO:0007669"/>
    <property type="project" value="InterPro"/>
</dbReference>
<comment type="subcellular location">
    <subcellularLocation>
        <location evidence="1">Cell membrane</location>
        <topology evidence="1">Multi-pass membrane protein</topology>
    </subcellularLocation>
</comment>
<organism evidence="11">
    <name type="scientific">marine metagenome</name>
    <dbReference type="NCBI Taxonomy" id="408172"/>
    <lineage>
        <taxon>unclassified sequences</taxon>
        <taxon>metagenomes</taxon>
        <taxon>ecological metagenomes</taxon>
    </lineage>
</organism>
<dbReference type="CDD" id="cd06261">
    <property type="entry name" value="TM_PBP2"/>
    <property type="match status" value="1"/>
</dbReference>
<proteinExistence type="inferred from homology"/>
<keyword evidence="6 9" id="KW-0812">Transmembrane</keyword>
<name>A0A381UHP0_9ZZZZ</name>
<dbReference type="Gene3D" id="1.10.3720.10">
    <property type="entry name" value="MetI-like"/>
    <property type="match status" value="1"/>
</dbReference>
<dbReference type="InterPro" id="IPR000515">
    <property type="entry name" value="MetI-like"/>
</dbReference>
<keyword evidence="4" id="KW-1003">Cell membrane</keyword>
<feature type="domain" description="ABC transmembrane type-1" evidence="10">
    <location>
        <begin position="1"/>
        <end position="192"/>
    </location>
</feature>
<evidence type="ECO:0000256" key="7">
    <source>
        <dbReference type="ARBA" id="ARBA00022989"/>
    </source>
</evidence>
<evidence type="ECO:0000256" key="3">
    <source>
        <dbReference type="ARBA" id="ARBA00022448"/>
    </source>
</evidence>
<dbReference type="InterPro" id="IPR035906">
    <property type="entry name" value="MetI-like_sf"/>
</dbReference>
<keyword evidence="8 9" id="KW-0472">Membrane</keyword>
<dbReference type="PANTHER" id="PTHR32243:SF50">
    <property type="entry name" value="MALTOSE_MALTODEXTRIN TRANSPORT SYSTEM PERMEASE PROTEIN MALG"/>
    <property type="match status" value="1"/>
</dbReference>
<feature type="transmembrane region" description="Helical" evidence="9">
    <location>
        <begin position="39"/>
        <end position="60"/>
    </location>
</feature>
<dbReference type="SUPFAM" id="SSF161098">
    <property type="entry name" value="MetI-like"/>
    <property type="match status" value="1"/>
</dbReference>
<comment type="similarity">
    <text evidence="2">Belongs to the binding-protein-dependent transport system permease family. MalFG subfamily.</text>
</comment>
<keyword evidence="7 9" id="KW-1133">Transmembrane helix</keyword>
<sequence>MKNSLILAIFACIFAVTIGTLVAYGLSHTRFRFKTQTTVFIFLIRLIPGMAVMIPLFIIFSSLGLTNTYPGLILAHTAMSIPLVVIIMLGYLSDFPKELLDAAYIDGCNRFSVIYHIVIPLIRPGLAVVAIFTFIGSWNNFDVSLILGYMPDYKTLPVGLAGMGNRYGMLWHHVAAAGAVYIVPTVIMAIGLSKYVISGLTVGAIKG</sequence>
<feature type="transmembrane region" description="Helical" evidence="9">
    <location>
        <begin position="113"/>
        <end position="135"/>
    </location>
</feature>
<dbReference type="AlphaFoldDB" id="A0A381UHP0"/>
<evidence type="ECO:0000313" key="11">
    <source>
        <dbReference type="EMBL" id="SVA27695.1"/>
    </source>
</evidence>
<evidence type="ECO:0000256" key="6">
    <source>
        <dbReference type="ARBA" id="ARBA00022692"/>
    </source>
</evidence>
<evidence type="ECO:0000256" key="9">
    <source>
        <dbReference type="SAM" id="Phobius"/>
    </source>
</evidence>
<dbReference type="PROSITE" id="PS50928">
    <property type="entry name" value="ABC_TM1"/>
    <property type="match status" value="1"/>
</dbReference>
<feature type="transmembrane region" description="Helical" evidence="9">
    <location>
        <begin position="6"/>
        <end position="27"/>
    </location>
</feature>
<reference evidence="11" key="1">
    <citation type="submission" date="2018-05" db="EMBL/GenBank/DDBJ databases">
        <authorList>
            <person name="Lanie J.A."/>
            <person name="Ng W.-L."/>
            <person name="Kazmierczak K.M."/>
            <person name="Andrzejewski T.M."/>
            <person name="Davidsen T.M."/>
            <person name="Wayne K.J."/>
            <person name="Tettelin H."/>
            <person name="Glass J.I."/>
            <person name="Rusch D."/>
            <person name="Podicherti R."/>
            <person name="Tsui H.-C.T."/>
            <person name="Winkler M.E."/>
        </authorList>
    </citation>
    <scope>NUCLEOTIDE SEQUENCE</scope>
</reference>
<dbReference type="InterPro" id="IPR050901">
    <property type="entry name" value="BP-dep_ABC_trans_perm"/>
</dbReference>
<evidence type="ECO:0000256" key="8">
    <source>
        <dbReference type="ARBA" id="ARBA00023136"/>
    </source>
</evidence>
<dbReference type="GO" id="GO:0005886">
    <property type="term" value="C:plasma membrane"/>
    <property type="evidence" value="ECO:0007669"/>
    <property type="project" value="UniProtKB-SubCell"/>
</dbReference>
<evidence type="ECO:0000256" key="5">
    <source>
        <dbReference type="ARBA" id="ARBA00022597"/>
    </source>
</evidence>
<feature type="transmembrane region" description="Helical" evidence="9">
    <location>
        <begin position="72"/>
        <end position="92"/>
    </location>
</feature>
<evidence type="ECO:0000256" key="4">
    <source>
        <dbReference type="ARBA" id="ARBA00022475"/>
    </source>
</evidence>
<gene>
    <name evidence="11" type="ORF">METZ01_LOCUS80549</name>
</gene>